<gene>
    <name evidence="1" type="ORF">Cvel_1779</name>
</gene>
<evidence type="ECO:0000313" key="1">
    <source>
        <dbReference type="EMBL" id="CEM51694.1"/>
    </source>
</evidence>
<dbReference type="AlphaFoldDB" id="A0A0G4I3Z4"/>
<proteinExistence type="predicted"/>
<accession>A0A0G4I3Z4</accession>
<dbReference type="PhylomeDB" id="A0A0G4I3Z4"/>
<sequence>MFRFPCDGVRAVSIHGCSTPECCSKWNNRELIGASVLEGPLLSEDTKLQQQALDLYANLVMDVDTPGLSAYTVGTTFQRTADEKAVWSFFGDACGDKTIGEIEECIGGVSFPGTEADLLIMQCKKNGVDNPQKVPLKYLSAACVFGVSLEDLEQVASLKEKLFSYMEEKCGGMSNTKCVMNIQKELVKKLVAQTNPHGKAEIEGTPIDKYLTLMDKMVVAKEITQLEEQLKKGALSFLQTANRKDSNSLAGRQVAVGPHSFSMLQQKEKDNSGAVSSYWRRRLRGQYFRTFFGPPLGFLAMVIGTVLFPTPIGFFLGPLFICNGLAMIIQAPFRLVLAPLLALISSADHPLETGPPV</sequence>
<dbReference type="VEuPathDB" id="CryptoDB:Cvel_1779"/>
<dbReference type="EMBL" id="CDMZ01005023">
    <property type="protein sequence ID" value="CEM51694.1"/>
    <property type="molecule type" value="Genomic_DNA"/>
</dbReference>
<name>A0A0G4I3Z4_9ALVE</name>
<reference evidence="1" key="1">
    <citation type="submission" date="2014-11" db="EMBL/GenBank/DDBJ databases">
        <authorList>
            <person name="Otto D Thomas"/>
            <person name="Naeem Raeece"/>
        </authorList>
    </citation>
    <scope>NUCLEOTIDE SEQUENCE</scope>
</reference>
<protein>
    <submittedName>
        <fullName evidence="1">Uncharacterized protein</fullName>
    </submittedName>
</protein>
<organism evidence="1">
    <name type="scientific">Chromera velia CCMP2878</name>
    <dbReference type="NCBI Taxonomy" id="1169474"/>
    <lineage>
        <taxon>Eukaryota</taxon>
        <taxon>Sar</taxon>
        <taxon>Alveolata</taxon>
        <taxon>Colpodellida</taxon>
        <taxon>Chromeraceae</taxon>
        <taxon>Chromera</taxon>
    </lineage>
</organism>